<sequence>MPSTSQSPSIADWPENAREAAQLVIDQYGEPDDVTEHLVTWHKAGPWKRIVASRTVHTHNFPAPHMDSVESVIDYQVPVDKVTLLAGFDGSVVVNRTTGEVSARCHDEQANFLALNLMHDIATDAKSVHEAREYYAKEFADYRRKKPTPYMEKLHFAPASGNTADPDVRVLSDEDLERAVQEGKDKGQ</sequence>
<dbReference type="OrthoDB" id="1350443at2"/>
<protein>
    <submittedName>
        <fullName evidence="1">Uncharacterized protein</fullName>
    </submittedName>
</protein>
<accession>A0A2N4U6M3</accession>
<comment type="caution">
    <text evidence="1">The sequence shown here is derived from an EMBL/GenBank/DDBJ whole genome shotgun (WGS) entry which is preliminary data.</text>
</comment>
<evidence type="ECO:0000313" key="1">
    <source>
        <dbReference type="EMBL" id="PLC50675.1"/>
    </source>
</evidence>
<dbReference type="Proteomes" id="UP000234190">
    <property type="component" value="Unassembled WGS sequence"/>
</dbReference>
<dbReference type="EMBL" id="PDNW01000004">
    <property type="protein sequence ID" value="PLC50675.1"/>
    <property type="molecule type" value="Genomic_DNA"/>
</dbReference>
<organism evidence="1 2">
    <name type="scientific">Pollutimonas subterranea</name>
    <dbReference type="NCBI Taxonomy" id="2045210"/>
    <lineage>
        <taxon>Bacteria</taxon>
        <taxon>Pseudomonadati</taxon>
        <taxon>Pseudomonadota</taxon>
        <taxon>Betaproteobacteria</taxon>
        <taxon>Burkholderiales</taxon>
        <taxon>Alcaligenaceae</taxon>
        <taxon>Pollutimonas</taxon>
    </lineage>
</organism>
<dbReference type="RefSeq" id="WP_102073221.1">
    <property type="nucleotide sequence ID" value="NZ_PDNW01000004.1"/>
</dbReference>
<gene>
    <name evidence="1" type="ORF">CR159_06645</name>
</gene>
<dbReference type="AlphaFoldDB" id="A0A2N4U6M3"/>
<keyword evidence="2" id="KW-1185">Reference proteome</keyword>
<reference evidence="1 2" key="1">
    <citation type="submission" date="2017-10" db="EMBL/GenBank/DDBJ databases">
        <title>Two draft genome sequences of Pusillimonas sp. strains isolated from a nitrate- and radionuclide-contaminated groundwater in Russia.</title>
        <authorList>
            <person name="Grouzdev D.S."/>
            <person name="Tourova T.P."/>
            <person name="Goeva M.A."/>
            <person name="Babich T.L."/>
            <person name="Sokolova D.S."/>
            <person name="Abdullin R."/>
            <person name="Poltaraus A.B."/>
            <person name="Toshchakov S.V."/>
            <person name="Nazina T.N."/>
        </authorList>
    </citation>
    <scope>NUCLEOTIDE SEQUENCE [LARGE SCALE GENOMIC DNA]</scope>
    <source>
        <strain evidence="1 2">JR1/69-3-13</strain>
    </source>
</reference>
<name>A0A2N4U6M3_9BURK</name>
<proteinExistence type="predicted"/>
<evidence type="ECO:0000313" key="2">
    <source>
        <dbReference type="Proteomes" id="UP000234190"/>
    </source>
</evidence>